<dbReference type="InterPro" id="IPR011766">
    <property type="entry name" value="TPP_enzyme_TPP-bd"/>
</dbReference>
<dbReference type="InterPro" id="IPR029061">
    <property type="entry name" value="THDP-binding"/>
</dbReference>
<comment type="cofactor">
    <cofactor evidence="9">
        <name>Mg(2+)</name>
        <dbReference type="ChEBI" id="CHEBI:18420"/>
    </cofactor>
    <text evidence="9">Binds 1 Mg(2+) per subunit.</text>
</comment>
<dbReference type="Proteomes" id="UP000271337">
    <property type="component" value="Unassembled WGS sequence"/>
</dbReference>
<dbReference type="Pfam" id="PF02776">
    <property type="entry name" value="TPP_enzyme_N"/>
    <property type="match status" value="1"/>
</dbReference>
<dbReference type="InterPro" id="IPR012000">
    <property type="entry name" value="Thiamin_PyroP_enz_cen_dom"/>
</dbReference>
<feature type="domain" description="Thiamine pyrophosphate enzyme central" evidence="11">
    <location>
        <begin position="233"/>
        <end position="368"/>
    </location>
</feature>
<reference evidence="14 15" key="1">
    <citation type="journal article" date="2018" name="BMC Genomics">
        <title>Genomic evidence for intraspecific hybridization in a clonal and extremely halotolerant yeast.</title>
        <authorList>
            <person name="Gostincar C."/>
            <person name="Stajich J.E."/>
            <person name="Zupancic J."/>
            <person name="Zalar P."/>
            <person name="Gunde-Cimerman N."/>
        </authorList>
    </citation>
    <scope>NUCLEOTIDE SEQUENCE [LARGE SCALE GENOMIC DNA]</scope>
    <source>
        <strain evidence="14 15">EXF-6669</strain>
    </source>
</reference>
<dbReference type="Gene3D" id="3.40.50.970">
    <property type="match status" value="3"/>
</dbReference>
<dbReference type="PANTHER" id="PTHR43452">
    <property type="entry name" value="PYRUVATE DECARBOXYLASE"/>
    <property type="match status" value="1"/>
</dbReference>
<evidence type="ECO:0000256" key="10">
    <source>
        <dbReference type="RuleBase" id="RU362132"/>
    </source>
</evidence>
<accession>A0A3M6ZWV8</accession>
<evidence type="ECO:0000256" key="8">
    <source>
        <dbReference type="ARBA" id="ARBA00023239"/>
    </source>
</evidence>
<dbReference type="Gene3D" id="3.40.50.1220">
    <property type="entry name" value="TPP-binding domain"/>
    <property type="match status" value="1"/>
</dbReference>
<dbReference type="EMBL" id="QWIL01000373">
    <property type="protein sequence ID" value="RMY19712.1"/>
    <property type="molecule type" value="Genomic_DNA"/>
</dbReference>
<dbReference type="OrthoDB" id="3970464at2759"/>
<proteinExistence type="inferred from homology"/>
<evidence type="ECO:0000313" key="15">
    <source>
        <dbReference type="Proteomes" id="UP000271337"/>
    </source>
</evidence>
<dbReference type="CDD" id="cd02005">
    <property type="entry name" value="TPP_PDC_IPDC"/>
    <property type="match status" value="1"/>
</dbReference>
<feature type="binding site" evidence="9">
    <location>
        <position position="501"/>
    </location>
    <ligand>
        <name>Mg(2+)</name>
        <dbReference type="ChEBI" id="CHEBI:18420"/>
    </ligand>
</feature>
<feature type="domain" description="Thiamine pyrophosphate enzyme TPP-binding" evidence="12">
    <location>
        <begin position="433"/>
        <end position="533"/>
    </location>
</feature>
<keyword evidence="5" id="KW-0210">Decarboxylase</keyword>
<dbReference type="InterPro" id="IPR012110">
    <property type="entry name" value="PDC/IPDC-like"/>
</dbReference>
<evidence type="ECO:0000313" key="14">
    <source>
        <dbReference type="EMBL" id="RMY19712.1"/>
    </source>
</evidence>
<dbReference type="GO" id="GO:0000949">
    <property type="term" value="P:aromatic amino acid family catabolic process to alcohol via Ehrlich pathway"/>
    <property type="evidence" value="ECO:0007669"/>
    <property type="project" value="TreeGrafter"/>
</dbReference>
<dbReference type="InterPro" id="IPR047214">
    <property type="entry name" value="TPP_PDC_IPDC"/>
</dbReference>
<evidence type="ECO:0000259" key="11">
    <source>
        <dbReference type="Pfam" id="PF00205"/>
    </source>
</evidence>
<comment type="similarity">
    <text evidence="2 10">Belongs to the TPP enzyme family.</text>
</comment>
<name>A0A3M6ZWV8_HORWE</name>
<dbReference type="PANTHER" id="PTHR43452:SF30">
    <property type="entry name" value="PYRUVATE DECARBOXYLASE ISOZYME 1-RELATED"/>
    <property type="match status" value="1"/>
</dbReference>
<evidence type="ECO:0000259" key="12">
    <source>
        <dbReference type="Pfam" id="PF02775"/>
    </source>
</evidence>
<dbReference type="SUPFAM" id="SSF52518">
    <property type="entry name" value="Thiamin diphosphate-binding fold (THDP-binding)"/>
    <property type="match status" value="2"/>
</dbReference>
<dbReference type="Pfam" id="PF00205">
    <property type="entry name" value="TPP_enzyme_M"/>
    <property type="match status" value="1"/>
</dbReference>
<comment type="cofactor">
    <cofactor evidence="1">
        <name>thiamine diphosphate</name>
        <dbReference type="ChEBI" id="CHEBI:58937"/>
    </cofactor>
</comment>
<dbReference type="Pfam" id="PF02775">
    <property type="entry name" value="TPP_enzyme_C"/>
    <property type="match status" value="1"/>
</dbReference>
<dbReference type="GO" id="GO:0004737">
    <property type="term" value="F:pyruvate decarboxylase activity"/>
    <property type="evidence" value="ECO:0007669"/>
    <property type="project" value="TreeGrafter"/>
</dbReference>
<keyword evidence="7 10" id="KW-0786">Thiamine pyrophosphate</keyword>
<dbReference type="InterPro" id="IPR029035">
    <property type="entry name" value="DHS-like_NAD/FAD-binding_dom"/>
</dbReference>
<comment type="caution">
    <text evidence="14">The sequence shown here is derived from an EMBL/GenBank/DDBJ whole genome shotgun (WGS) entry which is preliminary data.</text>
</comment>
<evidence type="ECO:0000256" key="5">
    <source>
        <dbReference type="ARBA" id="ARBA00022793"/>
    </source>
</evidence>
<evidence type="ECO:0000256" key="1">
    <source>
        <dbReference type="ARBA" id="ARBA00001964"/>
    </source>
</evidence>
<dbReference type="SUPFAM" id="SSF52467">
    <property type="entry name" value="DHS-like NAD/FAD-binding domain"/>
    <property type="match status" value="1"/>
</dbReference>
<dbReference type="FunFam" id="3.40.50.970:FF:000024">
    <property type="entry name" value="Pyruvate decarboxylase isozyme"/>
    <property type="match status" value="1"/>
</dbReference>
<sequence length="604" mass="65730">MAEVTIGQYLFSRLAELGIKTVWGVPGDYELALLDLIGEAGVQFSGNANELIAGYAADGHRDLFGSFYVNMLIFSGMRESMEPVPLSPLSAQVSCLRTALMLVPLPNLFQSAMWSGILVSHPSWPKSMELILSGVTAMKNHTLMHHTLGTGDFDMYHEMVKHISADTAILTDSATAASDIDRCLNTMLYESRPVYIGVPVDISHRIVSSVGLKTPLVRRLPPNDMNEESNVLKETMSRLRFSRYPIIILDGNCVRNGCAGLANELAKSTGYAFFTTCMGKGGADETLLNFAGVYQGGGSSPAVRKAVEERADCVLWLGSFRTDFNTGEFTDNVRESLIIDLQRFHTQVGGKKYDAGIKGVLKALIRELEASNASRPPAKVDWDVYLVPDRTSNELNQDYLWSALTKLFKTGDIVVGETGTSAFGLSATKLPRACYMYNQTVFGSIGYAGPSSAGAFQAAKDAGTFKRGILVTGEGSLQLTAQFFADSLKLDHKPIVFVLNNNGYTVERLIHGKNASYNTLPLWDYKALASVFGPQHPTKYYGPIRTCEALDHLLADEAFNACESFQLVELILPELDAPVSVRLTTEAVEAFNNKNAAGSKTVGG</sequence>
<evidence type="ECO:0000256" key="2">
    <source>
        <dbReference type="ARBA" id="ARBA00007812"/>
    </source>
</evidence>
<organism evidence="14 15">
    <name type="scientific">Hortaea werneckii</name>
    <name type="common">Black yeast</name>
    <name type="synonym">Cladosporium werneckii</name>
    <dbReference type="NCBI Taxonomy" id="91943"/>
    <lineage>
        <taxon>Eukaryota</taxon>
        <taxon>Fungi</taxon>
        <taxon>Dikarya</taxon>
        <taxon>Ascomycota</taxon>
        <taxon>Pezizomycotina</taxon>
        <taxon>Dothideomycetes</taxon>
        <taxon>Dothideomycetidae</taxon>
        <taxon>Mycosphaerellales</taxon>
        <taxon>Teratosphaeriaceae</taxon>
        <taxon>Hortaea</taxon>
    </lineage>
</organism>
<feature type="binding site" evidence="9">
    <location>
        <position position="503"/>
    </location>
    <ligand>
        <name>Mg(2+)</name>
        <dbReference type="ChEBI" id="CHEBI:18420"/>
    </ligand>
</feature>
<evidence type="ECO:0000259" key="13">
    <source>
        <dbReference type="Pfam" id="PF02776"/>
    </source>
</evidence>
<evidence type="ECO:0000256" key="6">
    <source>
        <dbReference type="ARBA" id="ARBA00022842"/>
    </source>
</evidence>
<keyword evidence="4 9" id="KW-0479">Metal-binding</keyword>
<dbReference type="VEuPathDB" id="FungiDB:BTJ68_07456"/>
<dbReference type="GO" id="GO:0000287">
    <property type="term" value="F:magnesium ion binding"/>
    <property type="evidence" value="ECO:0007669"/>
    <property type="project" value="InterPro"/>
</dbReference>
<feature type="domain" description="Thiamine pyrophosphate enzyme N-terminal TPP-binding" evidence="13">
    <location>
        <begin position="5"/>
        <end position="65"/>
    </location>
</feature>
<evidence type="ECO:0000256" key="9">
    <source>
        <dbReference type="PIRSR" id="PIRSR036565-2"/>
    </source>
</evidence>
<dbReference type="GO" id="GO:0030976">
    <property type="term" value="F:thiamine pyrophosphate binding"/>
    <property type="evidence" value="ECO:0007669"/>
    <property type="project" value="InterPro"/>
</dbReference>
<keyword evidence="6 9" id="KW-0460">Magnesium</keyword>
<evidence type="ECO:0000256" key="7">
    <source>
        <dbReference type="ARBA" id="ARBA00023052"/>
    </source>
</evidence>
<dbReference type="PIRSF" id="PIRSF036565">
    <property type="entry name" value="Pyruvt_ip_decrb"/>
    <property type="match status" value="1"/>
</dbReference>
<evidence type="ECO:0000256" key="4">
    <source>
        <dbReference type="ARBA" id="ARBA00022723"/>
    </source>
</evidence>
<protein>
    <recommendedName>
        <fullName evidence="3">Pyruvate decarboxylase</fullName>
    </recommendedName>
</protein>
<gene>
    <name evidence="14" type="ORF">D0867_04522</name>
</gene>
<dbReference type="InterPro" id="IPR012001">
    <property type="entry name" value="Thiamin_PyroP_enz_TPP-bd_dom"/>
</dbReference>
<evidence type="ECO:0000256" key="3">
    <source>
        <dbReference type="ARBA" id="ARBA00014422"/>
    </source>
</evidence>
<keyword evidence="8" id="KW-0456">Lyase</keyword>
<dbReference type="AlphaFoldDB" id="A0A3M6ZWV8"/>
<dbReference type="GO" id="GO:0005829">
    <property type="term" value="C:cytosol"/>
    <property type="evidence" value="ECO:0007669"/>
    <property type="project" value="TreeGrafter"/>
</dbReference>